<dbReference type="CDD" id="cd04328">
    <property type="entry name" value="RNAP_I_Rpa43_N"/>
    <property type="match status" value="1"/>
</dbReference>
<dbReference type="InterPro" id="IPR041178">
    <property type="entry name" value="RPA43_OB"/>
</dbReference>
<dbReference type="GO" id="GO:0006362">
    <property type="term" value="P:transcription elongation by RNA polymerase I"/>
    <property type="evidence" value="ECO:0007669"/>
    <property type="project" value="TreeGrafter"/>
</dbReference>
<dbReference type="AlphaFoldDB" id="A0A0W0FVS3"/>
<dbReference type="SMR" id="A0A0W0FVS3"/>
<evidence type="ECO:0000259" key="6">
    <source>
        <dbReference type="Pfam" id="PF17875"/>
    </source>
</evidence>
<sequence length="345" mass="38052">MSQTTTHRKRKHPDNVVSDTPAKKMKHSTTPKKDKKGKGKETEFKVVKSFLVVSIPPVFSLNPREGVGEMLDSMIMRYIPAFEGVVLSHSNLVFSEKNAAIKADCPFMVCKVSFDATVWRPRVGMKLEGKINLCSPDHISLLVHKTFNVSIPRHHIPTDSYVFEYGPAENDPEYGAGAQDIEGEAGKTEESGGGGGGGRWIHHLTSSTLGAPDGTLEFTVIGLTIANEMLSLLGSLQKDPFSPLHVPATKNSETSDAENAEKVDTELRALTPVGNEEEQGVISDEDEDTFKTLGRKADEAKKKAEEAREREKDKEKEKKKKKKRKERDDADKDAVPAKKKKGSKK</sequence>
<dbReference type="EMBL" id="LATX01001589">
    <property type="protein sequence ID" value="KTB40325.1"/>
    <property type="molecule type" value="Genomic_DNA"/>
</dbReference>
<dbReference type="InterPro" id="IPR041901">
    <property type="entry name" value="RNAP_I_Rpa43_N"/>
</dbReference>
<dbReference type="Pfam" id="PF17875">
    <property type="entry name" value="RPA43_OB"/>
    <property type="match status" value="1"/>
</dbReference>
<dbReference type="GO" id="GO:0006352">
    <property type="term" value="P:DNA-templated transcription initiation"/>
    <property type="evidence" value="ECO:0007669"/>
    <property type="project" value="InterPro"/>
</dbReference>
<protein>
    <recommendedName>
        <fullName evidence="6">RPA43 OB domain-containing protein</fullName>
    </recommendedName>
</protein>
<accession>A0A0W0FVS3</accession>
<keyword evidence="4" id="KW-0539">Nucleus</keyword>
<evidence type="ECO:0000256" key="4">
    <source>
        <dbReference type="ARBA" id="ARBA00023242"/>
    </source>
</evidence>
<name>A0A0W0FVS3_MONRR</name>
<organism evidence="7 8">
    <name type="scientific">Moniliophthora roreri</name>
    <name type="common">Frosty pod rot fungus</name>
    <name type="synonym">Monilia roreri</name>
    <dbReference type="NCBI Taxonomy" id="221103"/>
    <lineage>
        <taxon>Eukaryota</taxon>
        <taxon>Fungi</taxon>
        <taxon>Dikarya</taxon>
        <taxon>Basidiomycota</taxon>
        <taxon>Agaricomycotina</taxon>
        <taxon>Agaricomycetes</taxon>
        <taxon>Agaricomycetidae</taxon>
        <taxon>Agaricales</taxon>
        <taxon>Marasmiineae</taxon>
        <taxon>Marasmiaceae</taxon>
        <taxon>Moniliophthora</taxon>
    </lineage>
</organism>
<feature type="compositionally biased region" description="Basic residues" evidence="5">
    <location>
        <begin position="23"/>
        <end position="38"/>
    </location>
</feature>
<comment type="subcellular location">
    <subcellularLocation>
        <location evidence="1">Nucleus</location>
    </subcellularLocation>
</comment>
<gene>
    <name evidence="7" type="ORF">WG66_7054</name>
</gene>
<comment type="caution">
    <text evidence="7">The sequence shown here is derived from an EMBL/GenBank/DDBJ whole genome shotgun (WGS) entry which is preliminary data.</text>
</comment>
<dbReference type="PANTHER" id="PTHR12709:SF5">
    <property type="entry name" value="DNA-DIRECTED RNA POLYMERASE I SUBUNIT RPA43"/>
    <property type="match status" value="1"/>
</dbReference>
<dbReference type="InterPro" id="IPR045113">
    <property type="entry name" value="Rpb7-like"/>
</dbReference>
<dbReference type="GO" id="GO:0005736">
    <property type="term" value="C:RNA polymerase I complex"/>
    <property type="evidence" value="ECO:0007669"/>
    <property type="project" value="TreeGrafter"/>
</dbReference>
<evidence type="ECO:0000313" key="8">
    <source>
        <dbReference type="Proteomes" id="UP000054988"/>
    </source>
</evidence>
<evidence type="ECO:0000256" key="1">
    <source>
        <dbReference type="ARBA" id="ARBA00004123"/>
    </source>
</evidence>
<proteinExistence type="predicted"/>
<reference evidence="7 8" key="1">
    <citation type="submission" date="2015-12" db="EMBL/GenBank/DDBJ databases">
        <title>Draft genome sequence of Moniliophthora roreri, the causal agent of frosty pod rot of cacao.</title>
        <authorList>
            <person name="Aime M.C."/>
            <person name="Diaz-Valderrama J.R."/>
            <person name="Kijpornyongpan T."/>
            <person name="Phillips-Mora W."/>
        </authorList>
    </citation>
    <scope>NUCLEOTIDE SEQUENCE [LARGE SCALE GENOMIC DNA]</scope>
    <source>
        <strain evidence="7 8">MCA 2952</strain>
    </source>
</reference>
<dbReference type="InterPro" id="IPR036898">
    <property type="entry name" value="RNA_pol_Rpb7-like_N_sf"/>
</dbReference>
<feature type="domain" description="RPA43 OB" evidence="6">
    <location>
        <begin position="121"/>
        <end position="237"/>
    </location>
</feature>
<keyword evidence="3" id="KW-0804">Transcription</keyword>
<feature type="compositionally biased region" description="Basic and acidic residues" evidence="5">
    <location>
        <begin position="295"/>
        <end position="316"/>
    </location>
</feature>
<dbReference type="Gene3D" id="2.40.50.1060">
    <property type="match status" value="1"/>
</dbReference>
<evidence type="ECO:0000256" key="3">
    <source>
        <dbReference type="ARBA" id="ARBA00023163"/>
    </source>
</evidence>
<dbReference type="Proteomes" id="UP000054988">
    <property type="component" value="Unassembled WGS sequence"/>
</dbReference>
<feature type="region of interest" description="Disordered" evidence="5">
    <location>
        <begin position="270"/>
        <end position="345"/>
    </location>
</feature>
<keyword evidence="2" id="KW-0240">DNA-directed RNA polymerase</keyword>
<feature type="region of interest" description="Disordered" evidence="5">
    <location>
        <begin position="1"/>
        <end position="40"/>
    </location>
</feature>
<evidence type="ECO:0000256" key="5">
    <source>
        <dbReference type="SAM" id="MobiDB-lite"/>
    </source>
</evidence>
<dbReference type="Gene3D" id="3.30.1490.120">
    <property type="entry name" value="RNA polymerase Rpb7-like, N-terminal domain"/>
    <property type="match status" value="1"/>
</dbReference>
<feature type="compositionally biased region" description="Acidic residues" evidence="5">
    <location>
        <begin position="275"/>
        <end position="288"/>
    </location>
</feature>
<feature type="compositionally biased region" description="Basic residues" evidence="5">
    <location>
        <begin position="1"/>
        <end position="12"/>
    </location>
</feature>
<dbReference type="PANTHER" id="PTHR12709">
    <property type="entry name" value="DNA-DIRECTED RNA POLYMERASE II, III"/>
    <property type="match status" value="1"/>
</dbReference>
<feature type="compositionally biased region" description="Basic and acidic residues" evidence="5">
    <location>
        <begin position="326"/>
        <end position="336"/>
    </location>
</feature>
<evidence type="ECO:0000256" key="2">
    <source>
        <dbReference type="ARBA" id="ARBA00022478"/>
    </source>
</evidence>
<dbReference type="eggNOG" id="KOG4134">
    <property type="taxonomic scope" value="Eukaryota"/>
</dbReference>
<evidence type="ECO:0000313" key="7">
    <source>
        <dbReference type="EMBL" id="KTB40325.1"/>
    </source>
</evidence>